<accession>A0A658R5B4</accession>
<dbReference type="EMBL" id="FCNV02000021">
    <property type="protein sequence ID" value="SAL51346.1"/>
    <property type="molecule type" value="Genomic_DNA"/>
</dbReference>
<organism evidence="1 2">
    <name type="scientific">Caballeronia concitans</name>
    <dbReference type="NCBI Taxonomy" id="1777133"/>
    <lineage>
        <taxon>Bacteria</taxon>
        <taxon>Pseudomonadati</taxon>
        <taxon>Pseudomonadota</taxon>
        <taxon>Betaproteobacteria</taxon>
        <taxon>Burkholderiales</taxon>
        <taxon>Burkholderiaceae</taxon>
        <taxon>Caballeronia</taxon>
    </lineage>
</organism>
<sequence length="140" mass="16437">MDSPLYFMTDHTGHRDFCPRRYQTSLALPERMRTLIEQGGSSCYKLDKGNYIHIHDATTTQKWRGWYVLFTFDRSKAGSPVALRLSVTSYHYRQSKPENLRWTGSLKLPALVAEWFKHREDFLQNFSADDGDTENDKQQK</sequence>
<evidence type="ECO:0000313" key="2">
    <source>
        <dbReference type="Proteomes" id="UP000198263"/>
    </source>
</evidence>
<dbReference type="AlphaFoldDB" id="A0A658R5B4"/>
<comment type="caution">
    <text evidence="1">The sequence shown here is derived from an EMBL/GenBank/DDBJ whole genome shotgun (WGS) entry which is preliminary data.</text>
</comment>
<name>A0A658R5B4_9BURK</name>
<reference evidence="1 2" key="1">
    <citation type="submission" date="2016-01" db="EMBL/GenBank/DDBJ databases">
        <authorList>
            <person name="Peeters C."/>
        </authorList>
    </citation>
    <scope>NUCLEOTIDE SEQUENCE [LARGE SCALE GENOMIC DNA]</scope>
    <source>
        <strain evidence="1">LMG 29315</strain>
    </source>
</reference>
<protein>
    <submittedName>
        <fullName evidence="1">Uncharacterized protein</fullName>
    </submittedName>
</protein>
<dbReference type="Proteomes" id="UP000198263">
    <property type="component" value="Unassembled WGS sequence"/>
</dbReference>
<keyword evidence="2" id="KW-1185">Reference proteome</keyword>
<gene>
    <name evidence="1" type="ORF">AWB72_05431</name>
</gene>
<dbReference type="OrthoDB" id="63182at2"/>
<evidence type="ECO:0000313" key="1">
    <source>
        <dbReference type="EMBL" id="SAL51346.1"/>
    </source>
</evidence>
<dbReference type="RefSeq" id="WP_143754694.1">
    <property type="nucleotide sequence ID" value="NZ_FCNV02000021.1"/>
</dbReference>
<proteinExistence type="predicted"/>